<dbReference type="PRINTS" id="PR01415">
    <property type="entry name" value="ANKYRIN"/>
</dbReference>
<evidence type="ECO:0000313" key="4">
    <source>
        <dbReference type="EMBL" id="NMO19183.1"/>
    </source>
</evidence>
<dbReference type="SUPFAM" id="SSF48403">
    <property type="entry name" value="Ankyrin repeat"/>
    <property type="match status" value="1"/>
</dbReference>
<protein>
    <submittedName>
        <fullName evidence="4">Ankyrin repeat domain-containing protein</fullName>
    </submittedName>
</protein>
<sequence length="220" mass="24085">MVDERWDPLFRAIKRGVEDEIRAAAAALGDLSLYPVPAEIALHHAVLAIHGAEGALARVRCLVALGARVQAFPPDHCETSMHWAANRGYTEVLDTLLRAGGDSVLGVFDDFPFTPLHHAAFKGHVHAVRFLLDAGSDVNSVDDENIGDTALSLAVQEGWPDVVELLLARGADPTIPGFMRLTPLDHALDPEPESRTPAQRRIVELLQHHTNRNRDESPDR</sequence>
<dbReference type="Proteomes" id="UP000518300">
    <property type="component" value="Unassembled WGS sequence"/>
</dbReference>
<dbReference type="Pfam" id="PF12796">
    <property type="entry name" value="Ank_2"/>
    <property type="match status" value="1"/>
</dbReference>
<proteinExistence type="predicted"/>
<dbReference type="PROSITE" id="PS50297">
    <property type="entry name" value="ANK_REP_REGION"/>
    <property type="match status" value="3"/>
</dbReference>
<accession>A0A848LNJ4</accession>
<keyword evidence="2 3" id="KW-0040">ANK repeat</keyword>
<dbReference type="InterPro" id="IPR002110">
    <property type="entry name" value="Ankyrin_rpt"/>
</dbReference>
<evidence type="ECO:0000256" key="3">
    <source>
        <dbReference type="PROSITE-ProRule" id="PRU00023"/>
    </source>
</evidence>
<feature type="repeat" description="ANK" evidence="3">
    <location>
        <begin position="111"/>
        <end position="143"/>
    </location>
</feature>
<dbReference type="PROSITE" id="PS50088">
    <property type="entry name" value="ANK_REPEAT"/>
    <property type="match status" value="3"/>
</dbReference>
<evidence type="ECO:0000256" key="2">
    <source>
        <dbReference type="ARBA" id="ARBA00023043"/>
    </source>
</evidence>
<feature type="repeat" description="ANK" evidence="3">
    <location>
        <begin position="76"/>
        <end position="102"/>
    </location>
</feature>
<evidence type="ECO:0000256" key="1">
    <source>
        <dbReference type="ARBA" id="ARBA00022737"/>
    </source>
</evidence>
<dbReference type="InterPro" id="IPR036770">
    <property type="entry name" value="Ankyrin_rpt-contain_sf"/>
</dbReference>
<comment type="caution">
    <text evidence="4">The sequence shown here is derived from an EMBL/GenBank/DDBJ whole genome shotgun (WGS) entry which is preliminary data.</text>
</comment>
<evidence type="ECO:0000313" key="5">
    <source>
        <dbReference type="Proteomes" id="UP000518300"/>
    </source>
</evidence>
<dbReference type="PANTHER" id="PTHR24171">
    <property type="entry name" value="ANKYRIN REPEAT DOMAIN-CONTAINING PROTEIN 39-RELATED"/>
    <property type="match status" value="1"/>
</dbReference>
<dbReference type="Gene3D" id="1.25.40.20">
    <property type="entry name" value="Ankyrin repeat-containing domain"/>
    <property type="match status" value="2"/>
</dbReference>
<name>A0A848LNJ4_9BACT</name>
<dbReference type="RefSeq" id="WP_169348436.1">
    <property type="nucleotide sequence ID" value="NZ_JABBJJ010000171.1"/>
</dbReference>
<feature type="repeat" description="ANK" evidence="3">
    <location>
        <begin position="146"/>
        <end position="178"/>
    </location>
</feature>
<organism evidence="4 5">
    <name type="scientific">Pyxidicoccus fallax</name>
    <dbReference type="NCBI Taxonomy" id="394095"/>
    <lineage>
        <taxon>Bacteria</taxon>
        <taxon>Pseudomonadati</taxon>
        <taxon>Myxococcota</taxon>
        <taxon>Myxococcia</taxon>
        <taxon>Myxococcales</taxon>
        <taxon>Cystobacterineae</taxon>
        <taxon>Myxococcaceae</taxon>
        <taxon>Pyxidicoccus</taxon>
    </lineage>
</organism>
<reference evidence="4 5" key="1">
    <citation type="submission" date="2020-04" db="EMBL/GenBank/DDBJ databases">
        <title>Draft genome of Pyxidicoccus fallax type strain.</title>
        <authorList>
            <person name="Whitworth D.E."/>
        </authorList>
    </citation>
    <scope>NUCLEOTIDE SEQUENCE [LARGE SCALE GENOMIC DNA]</scope>
    <source>
        <strain evidence="4 5">DSM 14698</strain>
    </source>
</reference>
<dbReference type="EMBL" id="JABBJJ010000171">
    <property type="protein sequence ID" value="NMO19183.1"/>
    <property type="molecule type" value="Genomic_DNA"/>
</dbReference>
<keyword evidence="1" id="KW-0677">Repeat</keyword>
<keyword evidence="5" id="KW-1185">Reference proteome</keyword>
<gene>
    <name evidence="4" type="ORF">HG543_30585</name>
</gene>
<dbReference type="AlphaFoldDB" id="A0A848LNJ4"/>
<dbReference type="SMART" id="SM00248">
    <property type="entry name" value="ANK"/>
    <property type="match status" value="4"/>
</dbReference>